<evidence type="ECO:0000313" key="2">
    <source>
        <dbReference type="Proteomes" id="UP000607653"/>
    </source>
</evidence>
<comment type="caution">
    <text evidence="1">The sequence shown here is derived from an EMBL/GenBank/DDBJ whole genome shotgun (WGS) entry which is preliminary data.</text>
</comment>
<evidence type="ECO:0000313" key="1">
    <source>
        <dbReference type="EMBL" id="DAD21478.1"/>
    </source>
</evidence>
<dbReference type="Proteomes" id="UP000607653">
    <property type="component" value="Unassembled WGS sequence"/>
</dbReference>
<dbReference type="EMBL" id="DUZY01000001">
    <property type="protein sequence ID" value="DAD21478.1"/>
    <property type="molecule type" value="Genomic_DNA"/>
</dbReference>
<protein>
    <submittedName>
        <fullName evidence="1">Uncharacterized protein</fullName>
    </submittedName>
</protein>
<dbReference type="AlphaFoldDB" id="A0A822XVM1"/>
<name>A0A822XVM1_NELNU</name>
<reference evidence="1 2" key="1">
    <citation type="journal article" date="2020" name="Mol. Biol. Evol.">
        <title>Distinct Expression and Methylation Patterns for Genes with Different Fates following a Single Whole-Genome Duplication in Flowering Plants.</title>
        <authorList>
            <person name="Shi T."/>
            <person name="Rahmani R.S."/>
            <person name="Gugger P.F."/>
            <person name="Wang M."/>
            <person name="Li H."/>
            <person name="Zhang Y."/>
            <person name="Li Z."/>
            <person name="Wang Q."/>
            <person name="Van de Peer Y."/>
            <person name="Marchal K."/>
            <person name="Chen J."/>
        </authorList>
    </citation>
    <scope>NUCLEOTIDE SEQUENCE [LARGE SCALE GENOMIC DNA]</scope>
    <source>
        <tissue evidence="1">Leaf</tissue>
    </source>
</reference>
<accession>A0A822XVM1</accession>
<sequence>MVIHLVAAVKLPLLGYFKLSPLFWPFNLYLPLARHLPGICTTISTASSLLALRLRQIIGRGLHHHPNGQTRMERAFRLFVQEIFPPQAPQRPDTVDETTFHELLSISL</sequence>
<gene>
    <name evidence="1" type="ORF">HUJ06_022941</name>
</gene>
<organism evidence="1 2">
    <name type="scientific">Nelumbo nucifera</name>
    <name type="common">Sacred lotus</name>
    <dbReference type="NCBI Taxonomy" id="4432"/>
    <lineage>
        <taxon>Eukaryota</taxon>
        <taxon>Viridiplantae</taxon>
        <taxon>Streptophyta</taxon>
        <taxon>Embryophyta</taxon>
        <taxon>Tracheophyta</taxon>
        <taxon>Spermatophyta</taxon>
        <taxon>Magnoliopsida</taxon>
        <taxon>Proteales</taxon>
        <taxon>Nelumbonaceae</taxon>
        <taxon>Nelumbo</taxon>
    </lineage>
</organism>
<proteinExistence type="predicted"/>
<keyword evidence="2" id="KW-1185">Reference proteome</keyword>